<comment type="caution">
    <text evidence="1">The sequence shown here is derived from an EMBL/GenBank/DDBJ whole genome shotgun (WGS) entry which is preliminary data.</text>
</comment>
<evidence type="ECO:0000313" key="2">
    <source>
        <dbReference type="Proteomes" id="UP001597045"/>
    </source>
</evidence>
<dbReference type="Proteomes" id="UP001597045">
    <property type="component" value="Unassembled WGS sequence"/>
</dbReference>
<gene>
    <name evidence="1" type="ORF">ACFQ1S_28690</name>
</gene>
<proteinExistence type="predicted"/>
<sequence>AFRDDPTLLMPTVESRELVWGPPGSPTRQEYAPEALLDRYSPGLALHLQVGTDDYARVVRMNRDMHVAMESRGIPHSYAEIPGAHDWDFVNRALPAALSFVQAGLS</sequence>
<name>A0ABW3MEV0_9PSEU</name>
<dbReference type="InterPro" id="IPR029058">
    <property type="entry name" value="AB_hydrolase_fold"/>
</dbReference>
<organism evidence="1 2">
    <name type="scientific">Kibdelosporangium lantanae</name>
    <dbReference type="NCBI Taxonomy" id="1497396"/>
    <lineage>
        <taxon>Bacteria</taxon>
        <taxon>Bacillati</taxon>
        <taxon>Actinomycetota</taxon>
        <taxon>Actinomycetes</taxon>
        <taxon>Pseudonocardiales</taxon>
        <taxon>Pseudonocardiaceae</taxon>
        <taxon>Kibdelosporangium</taxon>
    </lineage>
</organism>
<accession>A0ABW3MEV0</accession>
<reference evidence="2" key="1">
    <citation type="journal article" date="2019" name="Int. J. Syst. Evol. Microbiol.">
        <title>The Global Catalogue of Microorganisms (GCM) 10K type strain sequencing project: providing services to taxonomists for standard genome sequencing and annotation.</title>
        <authorList>
            <consortium name="The Broad Institute Genomics Platform"/>
            <consortium name="The Broad Institute Genome Sequencing Center for Infectious Disease"/>
            <person name="Wu L."/>
            <person name="Ma J."/>
        </authorList>
    </citation>
    <scope>NUCLEOTIDE SEQUENCE [LARGE SCALE GENOMIC DNA]</scope>
    <source>
        <strain evidence="2">JCM 31486</strain>
    </source>
</reference>
<keyword evidence="2" id="KW-1185">Reference proteome</keyword>
<dbReference type="SUPFAM" id="SSF53474">
    <property type="entry name" value="alpha/beta-Hydrolases"/>
    <property type="match status" value="1"/>
</dbReference>
<protein>
    <submittedName>
        <fullName evidence="1">Esterase</fullName>
    </submittedName>
</protein>
<dbReference type="EMBL" id="JBHTIS010002056">
    <property type="protein sequence ID" value="MFD1049231.1"/>
    <property type="molecule type" value="Genomic_DNA"/>
</dbReference>
<evidence type="ECO:0000313" key="1">
    <source>
        <dbReference type="EMBL" id="MFD1049231.1"/>
    </source>
</evidence>
<feature type="non-terminal residue" evidence="1">
    <location>
        <position position="1"/>
    </location>
</feature>
<dbReference type="Gene3D" id="3.40.50.1820">
    <property type="entry name" value="alpha/beta hydrolase"/>
    <property type="match status" value="1"/>
</dbReference>